<proteinExistence type="inferred from homology"/>
<feature type="compositionally biased region" description="Basic and acidic residues" evidence="3">
    <location>
        <begin position="109"/>
        <end position="121"/>
    </location>
</feature>
<feature type="compositionally biased region" description="Basic and acidic residues" evidence="3">
    <location>
        <begin position="4327"/>
        <end position="4337"/>
    </location>
</feature>
<evidence type="ECO:0000256" key="1">
    <source>
        <dbReference type="ARBA" id="ARBA00005991"/>
    </source>
</evidence>
<keyword evidence="7" id="KW-1185">Reference proteome</keyword>
<dbReference type="Pfam" id="PF17919">
    <property type="entry name" value="RT_RNaseH_2"/>
    <property type="match status" value="1"/>
</dbReference>
<feature type="compositionally biased region" description="Basic and acidic residues" evidence="3">
    <location>
        <begin position="2251"/>
        <end position="2279"/>
    </location>
</feature>
<gene>
    <name evidence="6" type="ORF">LAZ67_19002485</name>
</gene>
<dbReference type="InterPro" id="IPR043128">
    <property type="entry name" value="Rev_trsase/Diguanyl_cyclase"/>
</dbReference>
<dbReference type="SUPFAM" id="SSF56672">
    <property type="entry name" value="DNA/RNA polymerases"/>
    <property type="match status" value="1"/>
</dbReference>
<dbReference type="PANTHER" id="PTHR47331">
    <property type="entry name" value="PHD-TYPE DOMAIN-CONTAINING PROTEIN"/>
    <property type="match status" value="1"/>
</dbReference>
<dbReference type="InterPro" id="IPR012677">
    <property type="entry name" value="Nucleotide-bd_a/b_plait_sf"/>
</dbReference>
<dbReference type="InterPro" id="IPR043502">
    <property type="entry name" value="DNA/RNA_pol_sf"/>
</dbReference>
<evidence type="ECO:0000259" key="5">
    <source>
        <dbReference type="Pfam" id="PF17919"/>
    </source>
</evidence>
<dbReference type="InterPro" id="IPR005312">
    <property type="entry name" value="DUF1759"/>
</dbReference>
<dbReference type="SUPFAM" id="SSF54928">
    <property type="entry name" value="RNA-binding domain, RBD"/>
    <property type="match status" value="1"/>
</dbReference>
<dbReference type="InterPro" id="IPR035979">
    <property type="entry name" value="RBD_domain_sf"/>
</dbReference>
<feature type="region of interest" description="Disordered" evidence="3">
    <location>
        <begin position="4261"/>
        <end position="4380"/>
    </location>
</feature>
<feature type="compositionally biased region" description="Basic and acidic residues" evidence="3">
    <location>
        <begin position="4261"/>
        <end position="4274"/>
    </location>
</feature>
<dbReference type="InterPro" id="IPR036691">
    <property type="entry name" value="Endo/exonu/phosph_ase_sf"/>
</dbReference>
<dbReference type="CDD" id="cd12455">
    <property type="entry name" value="RRM_like_Smg4_UPF3"/>
    <property type="match status" value="1"/>
</dbReference>
<name>A0ABY6LMQ9_9ARAC</name>
<feature type="compositionally biased region" description="Polar residues" evidence="3">
    <location>
        <begin position="1550"/>
        <end position="1565"/>
    </location>
</feature>
<organism evidence="6 7">
    <name type="scientific">Cordylochernes scorpioides</name>
    <dbReference type="NCBI Taxonomy" id="51811"/>
    <lineage>
        <taxon>Eukaryota</taxon>
        <taxon>Metazoa</taxon>
        <taxon>Ecdysozoa</taxon>
        <taxon>Arthropoda</taxon>
        <taxon>Chelicerata</taxon>
        <taxon>Arachnida</taxon>
        <taxon>Pseudoscorpiones</taxon>
        <taxon>Cheliferoidea</taxon>
        <taxon>Chernetidae</taxon>
        <taxon>Cordylochernes</taxon>
    </lineage>
</organism>
<dbReference type="InterPro" id="IPR005120">
    <property type="entry name" value="UPF3_dom"/>
</dbReference>
<feature type="non-terminal residue" evidence="6">
    <location>
        <position position="1"/>
    </location>
</feature>
<dbReference type="Proteomes" id="UP001235939">
    <property type="component" value="Chromosome 19"/>
</dbReference>
<dbReference type="Pfam" id="PF03467">
    <property type="entry name" value="Smg4_UPF3"/>
    <property type="match status" value="1"/>
</dbReference>
<dbReference type="Pfam" id="PF03564">
    <property type="entry name" value="DUF1759"/>
    <property type="match status" value="2"/>
</dbReference>
<evidence type="ECO:0000313" key="6">
    <source>
        <dbReference type="EMBL" id="UYV81005.1"/>
    </source>
</evidence>
<dbReference type="SUPFAM" id="SSF56219">
    <property type="entry name" value="DNase I-like"/>
    <property type="match status" value="1"/>
</dbReference>
<dbReference type="Gene3D" id="3.30.70.270">
    <property type="match status" value="1"/>
</dbReference>
<feature type="domain" description="UPF3" evidence="4">
    <location>
        <begin position="1248"/>
        <end position="1449"/>
    </location>
</feature>
<dbReference type="Gene3D" id="3.30.70.330">
    <property type="match status" value="1"/>
</dbReference>
<feature type="region of interest" description="Disordered" evidence="3">
    <location>
        <begin position="2243"/>
        <end position="2352"/>
    </location>
</feature>
<dbReference type="Gene3D" id="2.40.70.10">
    <property type="entry name" value="Acid Proteases"/>
    <property type="match status" value="3"/>
</dbReference>
<feature type="compositionally biased region" description="Basic and acidic residues" evidence="3">
    <location>
        <begin position="1452"/>
        <end position="1497"/>
    </location>
</feature>
<protein>
    <recommendedName>
        <fullName evidence="8">Reverse transcriptase/retrotransposon-derived protein RNase H-like domain-containing protein</fullName>
    </recommendedName>
</protein>
<reference evidence="6 7" key="1">
    <citation type="submission" date="2022-01" db="EMBL/GenBank/DDBJ databases">
        <title>A chromosomal length assembly of Cordylochernes scorpioides.</title>
        <authorList>
            <person name="Zeh D."/>
            <person name="Zeh J."/>
        </authorList>
    </citation>
    <scope>NUCLEOTIDE SEQUENCE [LARGE SCALE GENOMIC DNA]</scope>
    <source>
        <strain evidence="6">IN4F17</strain>
        <tissue evidence="6">Whole Body</tissue>
    </source>
</reference>
<feature type="region of interest" description="Disordered" evidence="3">
    <location>
        <begin position="3595"/>
        <end position="3704"/>
    </location>
</feature>
<dbReference type="InterPro" id="IPR021109">
    <property type="entry name" value="Peptidase_aspartic_dom_sf"/>
</dbReference>
<feature type="compositionally biased region" description="Low complexity" evidence="3">
    <location>
        <begin position="3649"/>
        <end position="3667"/>
    </location>
</feature>
<dbReference type="CDD" id="cd00303">
    <property type="entry name" value="retropepsin_like"/>
    <property type="match status" value="2"/>
</dbReference>
<sequence>MHETKGRHKFEPRYGGPYEVLRRAGDTVYLLKNLETGNLDKYHIDRLKQYHIPIRIFPTEEEETSDGNSSQGSSDEDHWIHLTGPAYLPNRSVNVVVPQGVTTRANSEVMRRGEVDRKEGSSESSTPRGKDRVEMTYHKEGLLLKTKEESGRVVYIPMNVAQEMALAHEAAVRNVAEIKDGKPQEEMNVVGRAVKVTHYAKNSVRRDNDRQCGLNINLPSGNISGNQKRLLCIILALLFISGIEQNPGPPTKKQTTLTASVHSGERESIDGELKMLILNMATEIKSLGERIDIRLTKIETRMDDWDKRFCNIEEKLTKCIESQQATEKLASCNSLKVNELEARVEFFETRLREPNLVFYGIEREGDENQADCNLKIQNIIRDKMEIGDDLKITKCHRLSRGSNAPVLVVVPDYADRAKIFKNAYKLRDTKISISKDYSKNVREQRRILIAKRKELGERGIKSKLRDNKLLLHNLDKLFTYIQKQIADGKEIILLGDLNIRTGKLGGLHNPLNFQLPLTSERRAKDHIISSLSNKLLDFLEDNSLTIVNGRSRGDKDGDFTYISERGSSTIDYCILSQGSLQILLDFKVDDQLYSDHHPLVLTIKGQNFNEKKTKREDYNITRYRWSADGLATFKMKLEELREKNIPASDDLVYTFNQRILEAMSSAKITYSIKGGPRKSKPWFDKDCYDMKKLAKESLKKYRKTNRLEDRECYASSRKKYLALLDLKRKGFDNEKQEILRNAKDSKTFWKTIALYKSTSIIQGEISIQDWLNFYRELMTTEKNLRICNLHNVISQNDPILDSEITNADIYKEIAGLRSNKACGPDGIPNEVLKTLPDSYILLLKQLYNSVMTTGKYPAIWTNSTIHPIFKNGYKNSPSNYRVRTSGRDMNMLIDSGTGKNIISEKTYIETWVKSERPRIEKDSTKLVQWNRQRLSILGKIKADVKVNKRSITMEFLVIEGPGPNLIGREAFDQIGIGFEWINYSDNVCQITEEFMDVFKEKLGQYRGPPIHIKIKTLGKPTFLRARTLPYAIRLKVEEALRKMEEQGILTPVEFTRFATPIVPVLKRDGSIRICGDYRSTVNTIVESDTFPVPAAADLQVNLAGGKVFSKLDLKDAYQQLVVDEETAELLAINTHKGFLSKFLKDRTTVLEPLHRLLNKRNCWKWKEVEDRAFREAKNLIQSDLVLTPYDARKPLVLACDASPFGVGAVLSHVEERMERPIAFASRTISRHNYCAMVCWAHMRVLTLGVQVVIRRLPPTMTEEQFVHQIDPLPGNDYFHFVKGDLSCGVPSLGLNSYARAYINFINPQDILLFKDQFDNYVFLDAKGGEYPAVVEYAPFQKIPKKKPKKRDSKCGTIEQGERAADCGSQQQDIAVQIQSTSSLWRSSTRRKTHRCHLLKSTWSPSKLGRRSLRVGGTEKIIGGKFYNHANNGVAKMTTPLIDFIREKKQAQQKLREEKKEERKRREQERRRLREEARRKKKADKEKSVKERKDLSDKETEEPAASTQEDNPLENVTESHYGRGSPNNCGWCRCSRTQRGRRNPLPGLLRSTSPQQASNLSPGPSSENKRDRPTAASPGRNKNPTVMPKSEVKIRHKFNFIIQEIKDLESENEAIVESKNIHRLKLFQQEVNERKISLNQVINTLLESELDDTQYDDYSKAKKDIFNMLVSIEEALSLIETKENTHSDKQLPESNVNLPKINLPIFNGDSANWLSFREIFNSTINSNQTLTEIQKFQYLNASVKGPAEKLIRGFPISDKNYQQAWDTLCNRFNNRRELAFSQINKIFSIRPLKSISAGSLYEILDVCNEGIRNLSVLGLEKNTLTDLILINFFEKRIGEALRKEWELTLQNEEYPTFENFVNFLEKHARSLQGMRIPLFQEQKTSSKNMMAHGLYVNKGQNCILCHQIHKLNDCQRFINLPLPKKWELVKKHKLCQNCLRANHEISKCLITSRCKNCKQNHHTLLHEYNSEPSIPQPTTSQEMLISTNTICNVMPLETETNILLSTALIKVKAKDGSFVLCRALVDNGSQISLISEQCCHKLVLEKRKNSYTLKGVGDIVVNRTTSQVEIEFTPHHNDQLFSARAFVVGRVTADLPNFQIQSADFPHLENLLLADPEFYVTKPIDLILGADTFVEIILGHKTDLKHHPIALNTKLGWLVSGRIHSTIKSNTSVINHCTTELDSSIRKFWELEDVPISKAQLGTKNACEILFKSNLKRDIEGRYSVNLPFKSTPNLGDSRSQALEKGLQENPSKSEDNSSKSEENLSRSEDNPSKSEEIPSKSKKSRISKLTPQITSKQNQLLPSESSQPSTPEQPLASQSSEPLSSKKETSIIPKIKPPPYYRRKRQLPAERTSWDEPIESDIKSNWNKFQTQLSCLKEIKIPRYLNSSSSEIEELQLHGFCDASLNAYSAVFYLKTRFKIQKIKINLITSKTKVAPLKTITIPRLELSAALLLAQLNQVILESFPFQPDKTFLWTDSQICIDWIRSDASRWKAFVSNRVSSIQNLTQITDWFHVSSQDNPADCASRGIMPQDLVNHRIWWRGPIWLQENNVRYIPSSPTQVNLNIIQEEVGEGQVLDQTTLIQNSETMLNLEFIVRYSTMTKLIRITAWCWRFYYNCLLFDPIRQKGPLTTRELTKAIQVLVKSIQQVEFCTEIKLLKSNKQLPLSNKLTSLNPFLDTQGLLRVGGRLKYSYLNENQKFPLLQPKSPRQESLIKNLLTENADIPEAIDENQEDSSILETTFVIEDEESNKDIGTPKIEISEVSVIDKSEGKYSKEPVVSVEALDKKELCHDDSAHLNVVEADLNRPKEATSGIINISTEANESASKEKAVSVEIVDTSTKDYLQSGEKAKLSRWKPIDSLCLEDVKESEDDDENYSSSAYIEWPEILKKEVLRPEALEKAVNLEDFEKAAESRQLSKEHLEESTEQGSCIKAESKPWEDPIESDLAAAESDNPAEIKDLESENEAIVESKNIHRLKLFQQEVNERKISLNQVINTLLESELDDTQYDDYSKAKKDIFNMLVSIEEALSLIETKENTHSDKQLPESNVNLPKINLPIFNGDSANWLSFREIFNSTINSNQTLTEIQKFQYLNASVKGPAEKLIRGFPISDKNYQQAWDTLCNRFNNRRELAFSQINKIFSIRPLKSISAGSLYEILDVCNEGIRNLSVLGLEKNTLTDLILINFFEKRIGEALRKEWELTLQNEEYPTFENFVNFLEKHARSLQGMRIPLFQEQKTSSKNMMAHGLYVNKGQNCILCHQIHKLNDCQRFINLPLPKKWELVKKHKLCQNCLRANHEISKCLITSRCKNCKQNHHTLLHEYNSEPSIPQPTTSQEMLISTNTICNVMPLETETNILLSTALIKVKAKDGSFVLCRALVDNGSQISLISEQCCHKLVLEKRKNSYTLKGVGDIVVNRTTSQVEIEFTPHHNDQLFSARAFVVGRVTADLPNFQIQSADFPHLENLLLADPEFYVTKPIDLILGADTFVEIILGHKTDLKHHPIALNTKLGWLVSGRIHSTIKSNTSVINHCTTELDSSIRKFWELEDVPISKAQLGTKNACEILFKSNLKRDIEGRYSVNLPFKSTPNLGDSRSQALEKGLQENPSKSEDNSSKSEENLSRSEDNPSKSEEIPSKSKKSRISKLTPQITSKQNQLLPSESSQPSTPEQPLASQSSEPLSSKKETSIIPKIKPPPYYRRKRQLPAERTSWDEPIESDIKSNWNKFQTQLSCLKEIKIPRYLNSSSSEIEELQLHGFCDASLNAYSAVFYLKTRFKIQKIKINLITSKTKVAPLKTITIPRLELSAALLLAQLNQVILESFPFQPDKTFLWTDSQICIDWIRSDASRWKAFVSNRVSSIQNLTQITDWFHVSSQDNPADCASRGIMPQDLVNHRIWWRGPIWLQENNVRYIPSSPTQVNLNIIQEEVGEGQVLDQTTLIQNSETMLNLEFIVRYSTMTKLIRITAWCWRFYYNCLLFDPIRQKGPLTTRELTKAIQVLVKSIQQVEFCTEIKLLKSNKQLPLSNKLTSLNPFLDTQGLLRVGGRLKYSYLNENQKFPLLQPKSPRQESLIKNLLTENADIPEAIDENQEDSSILETTFVIEDEESNKDIGTPKIEISEVSVIDKSEGKYSKEPVVSVEALDKKELCHDDSAHLNVVEADLNRPKEATSGIINISTEANESASKEKAVSVEIVDTSTKDYLQSGEKAKLSRWKPIDSLCLEDVKESEDDDENYSSSAYIEWPEILKKEVLRPEALEKAVNLEDFEKAAESRQLSKEHLEESTEQGSCIKAESKPWEDPIESDLAAAEPGSSDTEGSESKKPAGGEEEEDEDSVEIKDTKSDRRVRNKVRAQQSQYGPVKTIPPRQVAVNDRQEIQTNKVRQPTRNK</sequence>
<feature type="region of interest" description="Disordered" evidence="3">
    <location>
        <begin position="2914"/>
        <end position="2937"/>
    </location>
</feature>
<evidence type="ECO:0008006" key="8">
    <source>
        <dbReference type="Google" id="ProtNLM"/>
    </source>
</evidence>
<dbReference type="Gene3D" id="3.60.10.10">
    <property type="entry name" value="Endonuclease/exonuclease/phosphatase"/>
    <property type="match status" value="1"/>
</dbReference>
<evidence type="ECO:0000259" key="4">
    <source>
        <dbReference type="Pfam" id="PF03467"/>
    </source>
</evidence>
<feature type="compositionally biased region" description="Basic and acidic residues" evidence="3">
    <location>
        <begin position="3603"/>
        <end position="3631"/>
    </location>
</feature>
<dbReference type="Pfam" id="PF05380">
    <property type="entry name" value="Peptidase_A17"/>
    <property type="match status" value="2"/>
</dbReference>
<dbReference type="EMBL" id="CP092881">
    <property type="protein sequence ID" value="UYV81005.1"/>
    <property type="molecule type" value="Genomic_DNA"/>
</dbReference>
<comment type="similarity">
    <text evidence="1">Belongs to the RENT3 family.</text>
</comment>
<feature type="region of interest" description="Disordered" evidence="3">
    <location>
        <begin position="1452"/>
        <end position="1589"/>
    </location>
</feature>
<dbReference type="PANTHER" id="PTHR47331:SF5">
    <property type="entry name" value="RIBONUCLEASE H"/>
    <property type="match status" value="1"/>
</dbReference>
<evidence type="ECO:0000256" key="3">
    <source>
        <dbReference type="SAM" id="MobiDB-lite"/>
    </source>
</evidence>
<evidence type="ECO:0000313" key="7">
    <source>
        <dbReference type="Proteomes" id="UP001235939"/>
    </source>
</evidence>
<evidence type="ECO:0000256" key="2">
    <source>
        <dbReference type="ARBA" id="ARBA00023161"/>
    </source>
</evidence>
<keyword evidence="2" id="KW-0866">Nonsense-mediated mRNA decay</keyword>
<feature type="compositionally biased region" description="Polar residues" evidence="3">
    <location>
        <begin position="1504"/>
        <end position="1517"/>
    </location>
</feature>
<dbReference type="InterPro" id="IPR008042">
    <property type="entry name" value="Retrotrans_Pao"/>
</dbReference>
<feature type="domain" description="Reverse transcriptase/retrotransposon-derived protein RNase H-like" evidence="5">
    <location>
        <begin position="1165"/>
        <end position="1231"/>
    </location>
</feature>
<feature type="compositionally biased region" description="Low complexity" evidence="3">
    <location>
        <begin position="2297"/>
        <end position="2315"/>
    </location>
</feature>
<dbReference type="Gene3D" id="3.10.10.10">
    <property type="entry name" value="HIV Type 1 Reverse Transcriptase, subunit A, domain 1"/>
    <property type="match status" value="1"/>
</dbReference>
<dbReference type="InterPro" id="IPR041577">
    <property type="entry name" value="RT_RNaseH_2"/>
</dbReference>
<feature type="region of interest" description="Disordered" evidence="3">
    <location>
        <begin position="105"/>
        <end position="132"/>
    </location>
</feature>
<accession>A0ABY6LMQ9</accession>